<accession>A0A1H3M9A7</accession>
<dbReference type="RefSeq" id="WP_092692090.1">
    <property type="nucleotide sequence ID" value="NZ_FNPK01000024.1"/>
</dbReference>
<feature type="compositionally biased region" description="Low complexity" evidence="1">
    <location>
        <begin position="38"/>
        <end position="50"/>
    </location>
</feature>
<proteinExistence type="predicted"/>
<evidence type="ECO:0000313" key="3">
    <source>
        <dbReference type="Proteomes" id="UP000199035"/>
    </source>
</evidence>
<evidence type="ECO:0000313" key="2">
    <source>
        <dbReference type="EMBL" id="SDY72615.1"/>
    </source>
</evidence>
<organism evidence="2 3">
    <name type="scientific">Acinetobacter kyonggiensis</name>
    <dbReference type="NCBI Taxonomy" id="595670"/>
    <lineage>
        <taxon>Bacteria</taxon>
        <taxon>Pseudomonadati</taxon>
        <taxon>Pseudomonadota</taxon>
        <taxon>Gammaproteobacteria</taxon>
        <taxon>Moraxellales</taxon>
        <taxon>Moraxellaceae</taxon>
        <taxon>Acinetobacter</taxon>
    </lineage>
</organism>
<keyword evidence="3" id="KW-1185">Reference proteome</keyword>
<name>A0A1H3M9A7_9GAMM</name>
<gene>
    <name evidence="2" type="ORF">SAMN05421643_12414</name>
</gene>
<protein>
    <submittedName>
        <fullName evidence="2">Uncharacterized protein</fullName>
    </submittedName>
</protein>
<dbReference type="AlphaFoldDB" id="A0A1H3M9A7"/>
<evidence type="ECO:0000256" key="1">
    <source>
        <dbReference type="SAM" id="MobiDB-lite"/>
    </source>
</evidence>
<sequence length="261" mass="28709">MGLFSSIGGFVSKAASAVGSFLGGAASSSGGGSDREYGGSYSTSTSTSSTVTNYDPDKVEVAKLENERVDLVKNAQLELMEVNARLEAVMIEARCKGFQAMQGSMMQMLKEVNLLAEERLVLLENGSQEQVQKVEAMYADLGKDIENDDFMFSKVPQMLDIANKFPEESDSRKLYMSGIDREMAKHFDFKTEQLKKLNERCHIVVASVVESKKQMQAHIDTVISKRIEHIEQVMQVNAQLPYSATAQIGGGGNQLKIEQKS</sequence>
<reference evidence="3" key="1">
    <citation type="submission" date="2016-10" db="EMBL/GenBank/DDBJ databases">
        <authorList>
            <person name="Varghese N."/>
            <person name="Submissions S."/>
        </authorList>
    </citation>
    <scope>NUCLEOTIDE SEQUENCE [LARGE SCALE GENOMIC DNA]</scope>
    <source>
        <strain evidence="3">ANC 5109</strain>
    </source>
</reference>
<dbReference type="Proteomes" id="UP000199035">
    <property type="component" value="Unassembled WGS sequence"/>
</dbReference>
<dbReference type="EMBL" id="FNPK01000024">
    <property type="protein sequence ID" value="SDY72615.1"/>
    <property type="molecule type" value="Genomic_DNA"/>
</dbReference>
<feature type="region of interest" description="Disordered" evidence="1">
    <location>
        <begin position="26"/>
        <end position="53"/>
    </location>
</feature>
<dbReference type="STRING" id="595670.SAMN05421643_12414"/>